<dbReference type="EMBL" id="NWTC01000063">
    <property type="protein sequence ID" value="PDT43792.1"/>
    <property type="molecule type" value="Genomic_DNA"/>
</dbReference>
<name>A0A2A6LNJ4_RHIFR</name>
<comment type="caution">
    <text evidence="1">The sequence shown here is derived from an EMBL/GenBank/DDBJ whole genome shotgun (WGS) entry which is preliminary data.</text>
</comment>
<gene>
    <name evidence="1" type="ORF">CO661_33090</name>
</gene>
<evidence type="ECO:0000313" key="1">
    <source>
        <dbReference type="EMBL" id="PDT43792.1"/>
    </source>
</evidence>
<proteinExistence type="predicted"/>
<sequence length="262" mass="29606">MDDNYIDDEYHDLPRYRPVTEIGPGELVEALKSLAGFSGNTFLVMQAHQLGMVDNLLNALEDEVMRHQADDDPPRDKMALLGALSPMWIYAAYELQRTWRQRCEEVIKLADSGGLEFKAGHLERDLGYPHYDRELRAEQLRDAQQQPELVAQMRVDLRRTEMGFTTLEFIRVALAKHEVSKKGSKKPPIAFAPGLARRNRYCGSMEYEMSNGGTIIGTVARRDIAESIRSIPEAENPGDDTLASFRAYMDLPDVDPFAKDGS</sequence>
<dbReference type="Proteomes" id="UP000220353">
    <property type="component" value="Unassembled WGS sequence"/>
</dbReference>
<dbReference type="RefSeq" id="WP_097588150.1">
    <property type="nucleotide sequence ID" value="NZ_NWTC01000063.1"/>
</dbReference>
<dbReference type="AlphaFoldDB" id="A0A2A6LNJ4"/>
<reference evidence="1 2" key="1">
    <citation type="submission" date="2017-09" db="EMBL/GenBank/DDBJ databases">
        <title>Comparative genomics of rhizobia isolated from Phaseolus vulgaris in China.</title>
        <authorList>
            <person name="Tong W."/>
        </authorList>
    </citation>
    <scope>NUCLEOTIDE SEQUENCE [LARGE SCALE GENOMIC DNA]</scope>
    <source>
        <strain evidence="1 2">PCH1</strain>
    </source>
</reference>
<protein>
    <submittedName>
        <fullName evidence="1">Uncharacterized protein</fullName>
    </submittedName>
</protein>
<evidence type="ECO:0000313" key="2">
    <source>
        <dbReference type="Proteomes" id="UP000220353"/>
    </source>
</evidence>
<organism evidence="1 2">
    <name type="scientific">Rhizobium fredii</name>
    <name type="common">Sinorhizobium fredii</name>
    <dbReference type="NCBI Taxonomy" id="380"/>
    <lineage>
        <taxon>Bacteria</taxon>
        <taxon>Pseudomonadati</taxon>
        <taxon>Pseudomonadota</taxon>
        <taxon>Alphaproteobacteria</taxon>
        <taxon>Hyphomicrobiales</taxon>
        <taxon>Rhizobiaceae</taxon>
        <taxon>Sinorhizobium/Ensifer group</taxon>
        <taxon>Sinorhizobium</taxon>
    </lineage>
</organism>
<accession>A0A2A6LNJ4</accession>